<dbReference type="SUPFAM" id="SSF52540">
    <property type="entry name" value="P-loop containing nucleoside triphosphate hydrolases"/>
    <property type="match status" value="1"/>
</dbReference>
<dbReference type="Gene3D" id="3.40.50.300">
    <property type="entry name" value="P-loop containing nucleotide triphosphate hydrolases"/>
    <property type="match status" value="2"/>
</dbReference>
<dbReference type="GO" id="GO:0000725">
    <property type="term" value="P:recombinational repair"/>
    <property type="evidence" value="ECO:0007669"/>
    <property type="project" value="TreeGrafter"/>
</dbReference>
<dbReference type="PANTHER" id="PTHR11070">
    <property type="entry name" value="UVRD / RECB / PCRA DNA HELICASE FAMILY MEMBER"/>
    <property type="match status" value="1"/>
</dbReference>
<dbReference type="CDD" id="cd17932">
    <property type="entry name" value="DEXQc_UvrD"/>
    <property type="match status" value="1"/>
</dbReference>
<dbReference type="Pfam" id="PF00580">
    <property type="entry name" value="UvrD-helicase"/>
    <property type="match status" value="1"/>
</dbReference>
<keyword evidence="15" id="KW-1185">Reference proteome</keyword>
<dbReference type="Pfam" id="PF13361">
    <property type="entry name" value="UvrD_C"/>
    <property type="match status" value="1"/>
</dbReference>
<dbReference type="RefSeq" id="WP_091868131.1">
    <property type="nucleotide sequence ID" value="NZ_FNAO01000004.1"/>
</dbReference>
<evidence type="ECO:0000256" key="3">
    <source>
        <dbReference type="ARBA" id="ARBA00022801"/>
    </source>
</evidence>
<dbReference type="AlphaFoldDB" id="A0A1G7C6V7"/>
<evidence type="ECO:0000256" key="5">
    <source>
        <dbReference type="ARBA" id="ARBA00022840"/>
    </source>
</evidence>
<organism evidence="14 15">
    <name type="scientific">Pricia antarctica</name>
    <dbReference type="NCBI Taxonomy" id="641691"/>
    <lineage>
        <taxon>Bacteria</taxon>
        <taxon>Pseudomonadati</taxon>
        <taxon>Bacteroidota</taxon>
        <taxon>Flavobacteriia</taxon>
        <taxon>Flavobacteriales</taxon>
        <taxon>Flavobacteriaceae</taxon>
        <taxon>Pricia</taxon>
    </lineage>
</organism>
<keyword evidence="2 10" id="KW-0547">Nucleotide-binding</keyword>
<dbReference type="PROSITE" id="PS51198">
    <property type="entry name" value="UVRD_HELICASE_ATP_BIND"/>
    <property type="match status" value="1"/>
</dbReference>
<dbReference type="STRING" id="641691.SAMN05421636_104443"/>
<evidence type="ECO:0000256" key="8">
    <source>
        <dbReference type="ARBA" id="ARBA00034808"/>
    </source>
</evidence>
<dbReference type="InterPro" id="IPR014017">
    <property type="entry name" value="DNA_helicase_UvrD-like_C"/>
</dbReference>
<evidence type="ECO:0000256" key="10">
    <source>
        <dbReference type="PROSITE-ProRule" id="PRU00560"/>
    </source>
</evidence>
<evidence type="ECO:0000313" key="15">
    <source>
        <dbReference type="Proteomes" id="UP000199109"/>
    </source>
</evidence>
<dbReference type="Gene3D" id="1.10.10.160">
    <property type="match status" value="1"/>
</dbReference>
<dbReference type="InterPro" id="IPR027417">
    <property type="entry name" value="P-loop_NTPase"/>
</dbReference>
<comment type="catalytic activity">
    <reaction evidence="9">
        <text>ATP + H2O = ADP + phosphate + H(+)</text>
        <dbReference type="Rhea" id="RHEA:13065"/>
        <dbReference type="ChEBI" id="CHEBI:15377"/>
        <dbReference type="ChEBI" id="CHEBI:15378"/>
        <dbReference type="ChEBI" id="CHEBI:30616"/>
        <dbReference type="ChEBI" id="CHEBI:43474"/>
        <dbReference type="ChEBI" id="CHEBI:456216"/>
        <dbReference type="EC" id="5.6.2.4"/>
    </reaction>
</comment>
<dbReference type="InterPro" id="IPR014016">
    <property type="entry name" value="UvrD-like_ATP-bd"/>
</dbReference>
<evidence type="ECO:0000256" key="4">
    <source>
        <dbReference type="ARBA" id="ARBA00022806"/>
    </source>
</evidence>
<sequence length="688" mass="77915">MISKTFQEKFNPSQQAAVSFTGQHALILAGAGTGKTRTIIGRAAYLIESGVSPSKIQILTFTKKAANEIVERVRSQFPESTAISLKGSTFHSWCNQLIVKYPNLFGASTYTVIDQDDQLSIMKMVCGEYKEDFGRLRLKPQQLIDLYSFARNTRKNLTESIRILLFKDRKDRETEYEITQQRPYIGNLLKAYQSKKGNSKYLDYDDLLLAVSTQLHQNEEARRILAMDLEHLLVDEMQDTNPLQWELLKPFAQVCRLYCVGDDAQSIYSFRGADFRNVHSFKERVPDSTVLKLNINYRSTQHILDLANWLLARSPIKYDKKLVSNITEGSFPVVMNVSDQWQESSWVAEEILNGFQQDDKFFGDHLVLSRSQYYTKTLQAVFIRKKIPFVTYGGRKFLEAAHIKDVVAVLRILNNPFDEIAWVRFLTFWDGIGDVRASRALGNIVAGDGSRPIGTLVKDALPGQDGEKIGDLIGELELSKGDVGQLVTKTFEAMELGLAYKYRKDWQEKRKADFEVLQLLAKSYGSLGEFIGEGLLDNAANLNKSHVLSGSELSPSEDRDHVIISTIHSAKGLEADTCFVLNVSPKVFPSTRTLHDPEAIEEDRRLLYVALTRAKNRLFITRNIDSIQALTKGDEIINEAKDIPTESYFLSDLPDSLVEQRTYEHTFDKPRDVGTPNTMDLSSGMDFS</sequence>
<dbReference type="GO" id="GO:0005829">
    <property type="term" value="C:cytosol"/>
    <property type="evidence" value="ECO:0007669"/>
    <property type="project" value="TreeGrafter"/>
</dbReference>
<dbReference type="Proteomes" id="UP000199109">
    <property type="component" value="Unassembled WGS sequence"/>
</dbReference>
<dbReference type="InterPro" id="IPR013986">
    <property type="entry name" value="DExx_box_DNA_helicase_dom_sf"/>
</dbReference>
<keyword evidence="3 10" id="KW-0378">Hydrolase</keyword>
<keyword evidence="5 10" id="KW-0067">ATP-binding</keyword>
<dbReference type="GO" id="GO:0003677">
    <property type="term" value="F:DNA binding"/>
    <property type="evidence" value="ECO:0007669"/>
    <property type="project" value="InterPro"/>
</dbReference>
<evidence type="ECO:0000259" key="12">
    <source>
        <dbReference type="PROSITE" id="PS51198"/>
    </source>
</evidence>
<evidence type="ECO:0000256" key="1">
    <source>
        <dbReference type="ARBA" id="ARBA00009922"/>
    </source>
</evidence>
<dbReference type="PROSITE" id="PS51217">
    <property type="entry name" value="UVRD_HELICASE_CTER"/>
    <property type="match status" value="1"/>
</dbReference>
<feature type="region of interest" description="Disordered" evidence="11">
    <location>
        <begin position="668"/>
        <end position="688"/>
    </location>
</feature>
<name>A0A1G7C6V7_9FLAO</name>
<comment type="catalytic activity">
    <reaction evidence="7">
        <text>Couples ATP hydrolysis with the unwinding of duplex DNA by translocating in the 3'-5' direction.</text>
        <dbReference type="EC" id="5.6.2.4"/>
    </reaction>
</comment>
<comment type="similarity">
    <text evidence="1">Belongs to the helicase family. UvrD subfamily.</text>
</comment>
<dbReference type="PANTHER" id="PTHR11070:SF3">
    <property type="entry name" value="DNA 3'-5' HELICASE"/>
    <property type="match status" value="1"/>
</dbReference>
<gene>
    <name evidence="14" type="ORF">SAMN05421636_104443</name>
</gene>
<dbReference type="EMBL" id="FNAO01000004">
    <property type="protein sequence ID" value="SDE35124.1"/>
    <property type="molecule type" value="Genomic_DNA"/>
</dbReference>
<keyword evidence="6" id="KW-0413">Isomerase</keyword>
<feature type="binding site" evidence="10">
    <location>
        <begin position="29"/>
        <end position="36"/>
    </location>
    <ligand>
        <name>ATP</name>
        <dbReference type="ChEBI" id="CHEBI:30616"/>
    </ligand>
</feature>
<protein>
    <recommendedName>
        <fullName evidence="8">DNA 3'-5' helicase</fullName>
        <ecNumber evidence="8">5.6.2.4</ecNumber>
    </recommendedName>
</protein>
<accession>A0A1G7C6V7</accession>
<reference evidence="14 15" key="1">
    <citation type="submission" date="2016-10" db="EMBL/GenBank/DDBJ databases">
        <authorList>
            <person name="de Groot N.N."/>
        </authorList>
    </citation>
    <scope>NUCLEOTIDE SEQUENCE [LARGE SCALE GENOMIC DNA]</scope>
    <source>
        <strain evidence="14 15">DSM 23421</strain>
    </source>
</reference>
<dbReference type="EC" id="5.6.2.4" evidence="8"/>
<dbReference type="GO" id="GO:0043138">
    <property type="term" value="F:3'-5' DNA helicase activity"/>
    <property type="evidence" value="ECO:0007669"/>
    <property type="project" value="UniProtKB-EC"/>
</dbReference>
<evidence type="ECO:0000256" key="6">
    <source>
        <dbReference type="ARBA" id="ARBA00023235"/>
    </source>
</evidence>
<dbReference type="GO" id="GO:0005524">
    <property type="term" value="F:ATP binding"/>
    <property type="evidence" value="ECO:0007669"/>
    <property type="project" value="UniProtKB-UniRule"/>
</dbReference>
<feature type="domain" description="UvrD-like helicase C-terminal" evidence="13">
    <location>
        <begin position="301"/>
        <end position="572"/>
    </location>
</feature>
<evidence type="ECO:0000259" key="13">
    <source>
        <dbReference type="PROSITE" id="PS51217"/>
    </source>
</evidence>
<dbReference type="Gene3D" id="1.10.486.10">
    <property type="entry name" value="PCRA, domain 4"/>
    <property type="match status" value="1"/>
</dbReference>
<evidence type="ECO:0000256" key="9">
    <source>
        <dbReference type="ARBA" id="ARBA00048988"/>
    </source>
</evidence>
<dbReference type="OrthoDB" id="9810135at2"/>
<keyword evidence="4 10" id="KW-0347">Helicase</keyword>
<evidence type="ECO:0000256" key="7">
    <source>
        <dbReference type="ARBA" id="ARBA00034617"/>
    </source>
</evidence>
<evidence type="ECO:0000313" key="14">
    <source>
        <dbReference type="EMBL" id="SDE35124.1"/>
    </source>
</evidence>
<dbReference type="InterPro" id="IPR000212">
    <property type="entry name" value="DNA_helicase_UvrD/REP"/>
</dbReference>
<proteinExistence type="inferred from homology"/>
<evidence type="ECO:0000256" key="11">
    <source>
        <dbReference type="SAM" id="MobiDB-lite"/>
    </source>
</evidence>
<dbReference type="GO" id="GO:0016887">
    <property type="term" value="F:ATP hydrolysis activity"/>
    <property type="evidence" value="ECO:0007669"/>
    <property type="project" value="RHEA"/>
</dbReference>
<feature type="domain" description="UvrD-like helicase ATP-binding" evidence="12">
    <location>
        <begin position="8"/>
        <end position="300"/>
    </location>
</feature>
<evidence type="ECO:0000256" key="2">
    <source>
        <dbReference type="ARBA" id="ARBA00022741"/>
    </source>
</evidence>